<dbReference type="PRINTS" id="PR01799">
    <property type="entry name" value="SFASSEMBLIN"/>
</dbReference>
<keyword evidence="4" id="KW-0493">Microtubule</keyword>
<dbReference type="GO" id="GO:0005874">
    <property type="term" value="C:microtubule"/>
    <property type="evidence" value="ECO:0007669"/>
    <property type="project" value="UniProtKB-KW"/>
</dbReference>
<comment type="similarity">
    <text evidence="2">Belongs to the SF-assemblin family.</text>
</comment>
<dbReference type="InterPro" id="IPR008374">
    <property type="entry name" value="SF_assemblin/giardin_b"/>
</dbReference>
<sequence>MIQVHDTIGFSSGDDEAVWLKANVYEERERGGGGHGMSGDTAGLIPASYALPLHDYIRLHTALTRDLEGDGEPPAEALADAEDGNGEKGRANTFNNSLGSPVASSLPPDSDISNDNLADRTIGTQAVNGDGKDGDGTLSAGGACRKGESAPDSGARKHQSESHKAEPRLQPAQQQSASTAKATVSAAKPRPRPPLNLPSLLLSTSMAVPLDQTAGSPSTKSRLAVLQDRFSGFEKQLEAETKQRRETEESRLTTLKEGIAKLEKTLNAEIKRRVESNKAMQQLFESQLKAVEDQLRSVISERTDALHRSIEELGNRVTTVERDLTEEKEKYDSAVQQQNSTVAKDLADLKNVFESERSSRQEREAVFAKRIGDLEYNTEAQMDQDKSVREQHYHTLREALKDVKKDRLKGDEKFQNFVLEEMSALRNSMVVESQTRESADDEIVGALNSYTKALQDALRIVNQS</sequence>
<feature type="compositionally biased region" description="Low complexity" evidence="8">
    <location>
        <begin position="170"/>
        <end position="188"/>
    </location>
</feature>
<dbReference type="OMA" id="ECEERYA"/>
<evidence type="ECO:0000256" key="4">
    <source>
        <dbReference type="ARBA" id="ARBA00022701"/>
    </source>
</evidence>
<evidence type="ECO:0000256" key="6">
    <source>
        <dbReference type="ARBA" id="ARBA00023212"/>
    </source>
</evidence>
<accession>A0A0G4EKP0</accession>
<feature type="compositionally biased region" description="Polar residues" evidence="8">
    <location>
        <begin position="111"/>
        <end position="127"/>
    </location>
</feature>
<comment type="subcellular location">
    <subcellularLocation>
        <location evidence="1">Cytoplasm</location>
        <location evidence="1">Cytoskeleton</location>
    </subcellularLocation>
</comment>
<feature type="coiled-coil region" evidence="7">
    <location>
        <begin position="223"/>
        <end position="265"/>
    </location>
</feature>
<feature type="region of interest" description="Disordered" evidence="8">
    <location>
        <begin position="67"/>
        <end position="197"/>
    </location>
</feature>
<gene>
    <name evidence="9" type="ORF">Vbra_7792</name>
</gene>
<dbReference type="PANTHER" id="PTHR40412:SF1">
    <property type="entry name" value="SF-ASSEMBLIN"/>
    <property type="match status" value="1"/>
</dbReference>
<evidence type="ECO:0000256" key="1">
    <source>
        <dbReference type="ARBA" id="ARBA00004245"/>
    </source>
</evidence>
<keyword evidence="3" id="KW-0963">Cytoplasm</keyword>
<dbReference type="AlphaFoldDB" id="A0A0G4EKP0"/>
<dbReference type="EMBL" id="CDMY01000261">
    <property type="protein sequence ID" value="CEL98015.1"/>
    <property type="molecule type" value="Genomic_DNA"/>
</dbReference>
<dbReference type="GO" id="GO:0005200">
    <property type="term" value="F:structural constituent of cytoskeleton"/>
    <property type="evidence" value="ECO:0007669"/>
    <property type="project" value="InterPro"/>
</dbReference>
<evidence type="ECO:0000313" key="9">
    <source>
        <dbReference type="EMBL" id="CEL98015.1"/>
    </source>
</evidence>
<dbReference type="InParanoid" id="A0A0G4EKP0"/>
<protein>
    <recommendedName>
        <fullName evidence="11">SF-assemblin</fullName>
    </recommendedName>
</protein>
<dbReference type="VEuPathDB" id="CryptoDB:Vbra_7792"/>
<evidence type="ECO:0000256" key="7">
    <source>
        <dbReference type="SAM" id="Coils"/>
    </source>
</evidence>
<keyword evidence="10" id="KW-1185">Reference proteome</keyword>
<proteinExistence type="inferred from homology"/>
<dbReference type="PhylomeDB" id="A0A0G4EKP0"/>
<evidence type="ECO:0008006" key="11">
    <source>
        <dbReference type="Google" id="ProtNLM"/>
    </source>
</evidence>
<evidence type="ECO:0000256" key="2">
    <source>
        <dbReference type="ARBA" id="ARBA00005678"/>
    </source>
</evidence>
<feature type="compositionally biased region" description="Basic and acidic residues" evidence="8">
    <location>
        <begin position="145"/>
        <end position="167"/>
    </location>
</feature>
<reference evidence="9 10" key="1">
    <citation type="submission" date="2014-11" db="EMBL/GenBank/DDBJ databases">
        <authorList>
            <person name="Zhu J."/>
            <person name="Qi W."/>
            <person name="Song R."/>
        </authorList>
    </citation>
    <scope>NUCLEOTIDE SEQUENCE [LARGE SCALE GENOMIC DNA]</scope>
</reference>
<feature type="compositionally biased region" description="Acidic residues" evidence="8">
    <location>
        <begin position="69"/>
        <end position="84"/>
    </location>
</feature>
<feature type="compositionally biased region" description="Polar residues" evidence="8">
    <location>
        <begin position="92"/>
        <end position="103"/>
    </location>
</feature>
<dbReference type="Proteomes" id="UP000041254">
    <property type="component" value="Unassembled WGS sequence"/>
</dbReference>
<dbReference type="Pfam" id="PF06705">
    <property type="entry name" value="SF-assemblin"/>
    <property type="match status" value="1"/>
</dbReference>
<dbReference type="PANTHER" id="PTHR40412">
    <property type="entry name" value="SF-ASSEMBLIN"/>
    <property type="match status" value="1"/>
</dbReference>
<dbReference type="OrthoDB" id="436841at2759"/>
<keyword evidence="5 7" id="KW-0175">Coiled coil</keyword>
<keyword evidence="6" id="KW-0206">Cytoskeleton</keyword>
<name>A0A0G4EKP0_VITBC</name>
<organism evidence="9 10">
    <name type="scientific">Vitrella brassicaformis (strain CCMP3155)</name>
    <dbReference type="NCBI Taxonomy" id="1169540"/>
    <lineage>
        <taxon>Eukaryota</taxon>
        <taxon>Sar</taxon>
        <taxon>Alveolata</taxon>
        <taxon>Colpodellida</taxon>
        <taxon>Vitrellaceae</taxon>
        <taxon>Vitrella</taxon>
    </lineage>
</organism>
<evidence type="ECO:0000256" key="5">
    <source>
        <dbReference type="ARBA" id="ARBA00023054"/>
    </source>
</evidence>
<evidence type="ECO:0000256" key="8">
    <source>
        <dbReference type="SAM" id="MobiDB-lite"/>
    </source>
</evidence>
<evidence type="ECO:0000313" key="10">
    <source>
        <dbReference type="Proteomes" id="UP000041254"/>
    </source>
</evidence>
<evidence type="ECO:0000256" key="3">
    <source>
        <dbReference type="ARBA" id="ARBA00022490"/>
    </source>
</evidence>